<keyword evidence="1" id="KW-0805">Transcription regulation</keyword>
<dbReference type="GO" id="GO:0003700">
    <property type="term" value="F:DNA-binding transcription factor activity"/>
    <property type="evidence" value="ECO:0007669"/>
    <property type="project" value="InterPro"/>
</dbReference>
<feature type="non-terminal residue" evidence="4">
    <location>
        <position position="1"/>
    </location>
</feature>
<feature type="non-terminal residue" evidence="4">
    <location>
        <position position="63"/>
    </location>
</feature>
<keyword evidence="2" id="KW-0804">Transcription</keyword>
<evidence type="ECO:0000313" key="4">
    <source>
        <dbReference type="EMBL" id="SVB32809.1"/>
    </source>
</evidence>
<feature type="domain" description="HTH araC/xylS-type" evidence="3">
    <location>
        <begin position="1"/>
        <end position="61"/>
    </location>
</feature>
<gene>
    <name evidence="4" type="ORF">METZ01_LOCUS185663</name>
</gene>
<evidence type="ECO:0000259" key="3">
    <source>
        <dbReference type="PROSITE" id="PS01124"/>
    </source>
</evidence>
<name>A0A382D3V1_9ZZZZ</name>
<protein>
    <recommendedName>
        <fullName evidence="3">HTH araC/xylS-type domain-containing protein</fullName>
    </recommendedName>
</protein>
<dbReference type="InterPro" id="IPR009057">
    <property type="entry name" value="Homeodomain-like_sf"/>
</dbReference>
<organism evidence="4">
    <name type="scientific">marine metagenome</name>
    <dbReference type="NCBI Taxonomy" id="408172"/>
    <lineage>
        <taxon>unclassified sequences</taxon>
        <taxon>metagenomes</taxon>
        <taxon>ecological metagenomes</taxon>
    </lineage>
</organism>
<dbReference type="PROSITE" id="PS01124">
    <property type="entry name" value="HTH_ARAC_FAMILY_2"/>
    <property type="match status" value="1"/>
</dbReference>
<dbReference type="SUPFAM" id="SSF46689">
    <property type="entry name" value="Homeodomain-like"/>
    <property type="match status" value="1"/>
</dbReference>
<dbReference type="InterPro" id="IPR018060">
    <property type="entry name" value="HTH_AraC"/>
</dbReference>
<sequence length="63" mass="7230">VGNIRIQEYQRIERAIDYLVSHRIGQPDLSAMAKAAGTSPSHFSRMFKRWSGLSLQQFLQIKP</sequence>
<evidence type="ECO:0000256" key="1">
    <source>
        <dbReference type="ARBA" id="ARBA00023015"/>
    </source>
</evidence>
<reference evidence="4" key="1">
    <citation type="submission" date="2018-05" db="EMBL/GenBank/DDBJ databases">
        <authorList>
            <person name="Lanie J.A."/>
            <person name="Ng W.-L."/>
            <person name="Kazmierczak K.M."/>
            <person name="Andrzejewski T.M."/>
            <person name="Davidsen T.M."/>
            <person name="Wayne K.J."/>
            <person name="Tettelin H."/>
            <person name="Glass J.I."/>
            <person name="Rusch D."/>
            <person name="Podicherti R."/>
            <person name="Tsui H.-C.T."/>
            <person name="Winkler M.E."/>
        </authorList>
    </citation>
    <scope>NUCLEOTIDE SEQUENCE</scope>
</reference>
<dbReference type="AlphaFoldDB" id="A0A382D3V1"/>
<dbReference type="EMBL" id="UINC01037392">
    <property type="protein sequence ID" value="SVB32809.1"/>
    <property type="molecule type" value="Genomic_DNA"/>
</dbReference>
<dbReference type="Gene3D" id="1.10.10.60">
    <property type="entry name" value="Homeodomain-like"/>
    <property type="match status" value="1"/>
</dbReference>
<proteinExistence type="predicted"/>
<dbReference type="GO" id="GO:0043565">
    <property type="term" value="F:sequence-specific DNA binding"/>
    <property type="evidence" value="ECO:0007669"/>
    <property type="project" value="InterPro"/>
</dbReference>
<evidence type="ECO:0000256" key="2">
    <source>
        <dbReference type="ARBA" id="ARBA00023163"/>
    </source>
</evidence>
<accession>A0A382D3V1</accession>